<dbReference type="EMBL" id="KQ427372">
    <property type="protein sequence ID" value="KOF67127.1"/>
    <property type="molecule type" value="Genomic_DNA"/>
</dbReference>
<protein>
    <submittedName>
        <fullName evidence="1">Uncharacterized protein</fullName>
    </submittedName>
</protein>
<proteinExistence type="predicted"/>
<gene>
    <name evidence="1" type="ORF">OCBIM_22010392mg</name>
</gene>
<accession>A0A0L8FR60</accession>
<reference evidence="1" key="1">
    <citation type="submission" date="2015-07" db="EMBL/GenBank/DDBJ databases">
        <title>MeaNS - Measles Nucleotide Surveillance Program.</title>
        <authorList>
            <person name="Tran T."/>
            <person name="Druce J."/>
        </authorList>
    </citation>
    <scope>NUCLEOTIDE SEQUENCE</scope>
    <source>
        <strain evidence="1">UCB-OBI-ISO-001</strain>
        <tissue evidence="1">Gonad</tissue>
    </source>
</reference>
<evidence type="ECO:0000313" key="1">
    <source>
        <dbReference type="EMBL" id="KOF67127.1"/>
    </source>
</evidence>
<dbReference type="STRING" id="37653.A0A0L8FR60"/>
<organism evidence="1">
    <name type="scientific">Octopus bimaculoides</name>
    <name type="common">California two-spotted octopus</name>
    <dbReference type="NCBI Taxonomy" id="37653"/>
    <lineage>
        <taxon>Eukaryota</taxon>
        <taxon>Metazoa</taxon>
        <taxon>Spiralia</taxon>
        <taxon>Lophotrochozoa</taxon>
        <taxon>Mollusca</taxon>
        <taxon>Cephalopoda</taxon>
        <taxon>Coleoidea</taxon>
        <taxon>Octopodiformes</taxon>
        <taxon>Octopoda</taxon>
        <taxon>Incirrata</taxon>
        <taxon>Octopodidae</taxon>
        <taxon>Octopus</taxon>
    </lineage>
</organism>
<dbReference type="AlphaFoldDB" id="A0A0L8FR60"/>
<sequence>MFITLSPKEIRYTQDSISSCFQNGNEIQDLISEIIRGQTTTHEIRTIRVFDKDGKYYSLDNRRLYVFKEVQRLIKSAKFEDKDKFTTRNNGLSIQVRKSKTANRVPKYASPRTTYEASPRTTYEASPRIIYPAGYNLSSLSNRSDGTDDWTLYGLDRTTYEASPRTTYEASPRTTYEASPRIIYPAGYNLSSLSNRSDGTDDWTLYGLDTSRAPNVIREDPIKPKPKKSDDSWCVIL</sequence>
<dbReference type="OrthoDB" id="449340at2759"/>
<name>A0A0L8FR60_OCTBM</name>